<sequence length="57" mass="6291">MLSAASNVKVMVGVTPRRWVGTGHVLWEPPIAKVLASYASNPTSLDLQNARNPHEHW</sequence>
<accession>A0ABU1Z9Z2</accession>
<organism evidence="1 2">
    <name type="scientific">Pelomonas aquatica</name>
    <dbReference type="NCBI Taxonomy" id="431058"/>
    <lineage>
        <taxon>Bacteria</taxon>
        <taxon>Pseudomonadati</taxon>
        <taxon>Pseudomonadota</taxon>
        <taxon>Betaproteobacteria</taxon>
        <taxon>Burkholderiales</taxon>
        <taxon>Sphaerotilaceae</taxon>
        <taxon>Roseateles</taxon>
    </lineage>
</organism>
<dbReference type="Proteomes" id="UP001180536">
    <property type="component" value="Unassembled WGS sequence"/>
</dbReference>
<name>A0ABU1Z9Z2_9BURK</name>
<reference evidence="1 2" key="1">
    <citation type="submission" date="2023-07" db="EMBL/GenBank/DDBJ databases">
        <title>Sorghum-associated microbial communities from plants grown in Nebraska, USA.</title>
        <authorList>
            <person name="Schachtman D."/>
        </authorList>
    </citation>
    <scope>NUCLEOTIDE SEQUENCE [LARGE SCALE GENOMIC DNA]</scope>
    <source>
        <strain evidence="1 2">BE310</strain>
    </source>
</reference>
<protein>
    <submittedName>
        <fullName evidence="1">Uncharacterized protein</fullName>
    </submittedName>
</protein>
<dbReference type="EMBL" id="JAVDXQ010000004">
    <property type="protein sequence ID" value="MDR7297422.1"/>
    <property type="molecule type" value="Genomic_DNA"/>
</dbReference>
<evidence type="ECO:0000313" key="2">
    <source>
        <dbReference type="Proteomes" id="UP001180536"/>
    </source>
</evidence>
<dbReference type="RefSeq" id="WP_310345611.1">
    <property type="nucleotide sequence ID" value="NZ_JAVDXQ010000004.1"/>
</dbReference>
<keyword evidence="2" id="KW-1185">Reference proteome</keyword>
<proteinExistence type="predicted"/>
<comment type="caution">
    <text evidence="1">The sequence shown here is derived from an EMBL/GenBank/DDBJ whole genome shotgun (WGS) entry which is preliminary data.</text>
</comment>
<evidence type="ECO:0000313" key="1">
    <source>
        <dbReference type="EMBL" id="MDR7297422.1"/>
    </source>
</evidence>
<gene>
    <name evidence="1" type="ORF">J2X16_002771</name>
</gene>